<dbReference type="GO" id="GO:0000149">
    <property type="term" value="F:SNARE binding"/>
    <property type="evidence" value="ECO:0007669"/>
    <property type="project" value="TreeGrafter"/>
</dbReference>
<dbReference type="PANTHER" id="PTHR19957:SF3">
    <property type="entry name" value="SYNTAXIN-5"/>
    <property type="match status" value="1"/>
</dbReference>
<dbReference type="GO" id="GO:0006886">
    <property type="term" value="P:intracellular protein transport"/>
    <property type="evidence" value="ECO:0007669"/>
    <property type="project" value="TreeGrafter"/>
</dbReference>
<evidence type="ECO:0000256" key="3">
    <source>
        <dbReference type="ARBA" id="ARBA00022448"/>
    </source>
</evidence>
<keyword evidence="7 8" id="KW-0472">Membrane</keyword>
<keyword evidence="11" id="KW-1185">Reference proteome</keyword>
<comment type="caution">
    <text evidence="10">The sequence shown here is derived from an EMBL/GenBank/DDBJ whole genome shotgun (WGS) entry which is preliminary data.</text>
</comment>
<dbReference type="CDD" id="cd15844">
    <property type="entry name" value="SNARE_syntaxin5"/>
    <property type="match status" value="1"/>
</dbReference>
<keyword evidence="6" id="KW-0175">Coiled coil</keyword>
<dbReference type="GeneID" id="22914281"/>
<dbReference type="EMBL" id="AFNH02000904">
    <property type="protein sequence ID" value="EZG53785.1"/>
    <property type="molecule type" value="Genomic_DNA"/>
</dbReference>
<name>A0A023B2Y9_GRENI</name>
<comment type="similarity">
    <text evidence="2">Belongs to the syntaxin family.</text>
</comment>
<dbReference type="OrthoDB" id="421009at2759"/>
<protein>
    <submittedName>
        <fullName evidence="10">Syntaxin</fullName>
    </submittedName>
</protein>
<evidence type="ECO:0000256" key="7">
    <source>
        <dbReference type="ARBA" id="ARBA00023136"/>
    </source>
</evidence>
<evidence type="ECO:0000256" key="4">
    <source>
        <dbReference type="ARBA" id="ARBA00022692"/>
    </source>
</evidence>
<dbReference type="SMART" id="SM00397">
    <property type="entry name" value="t_SNARE"/>
    <property type="match status" value="1"/>
</dbReference>
<dbReference type="InterPro" id="IPR000727">
    <property type="entry name" value="T_SNARE_dom"/>
</dbReference>
<dbReference type="PROSITE" id="PS50192">
    <property type="entry name" value="T_SNARE"/>
    <property type="match status" value="1"/>
</dbReference>
<comment type="subcellular location">
    <subcellularLocation>
        <location evidence="1">Membrane</location>
        <topology evidence="1">Single-pass type IV membrane protein</topology>
    </subcellularLocation>
</comment>
<dbReference type="InterPro" id="IPR045242">
    <property type="entry name" value="Syntaxin"/>
</dbReference>
<feature type="domain" description="T-SNARE coiled-coil homology" evidence="9">
    <location>
        <begin position="162"/>
        <end position="224"/>
    </location>
</feature>
<dbReference type="InterPro" id="IPR010989">
    <property type="entry name" value="SNARE"/>
</dbReference>
<dbReference type="SUPFAM" id="SSF47661">
    <property type="entry name" value="t-snare proteins"/>
    <property type="match status" value="1"/>
</dbReference>
<evidence type="ECO:0000259" key="9">
    <source>
        <dbReference type="PROSITE" id="PS50192"/>
    </source>
</evidence>
<dbReference type="GO" id="GO:0048278">
    <property type="term" value="P:vesicle docking"/>
    <property type="evidence" value="ECO:0007669"/>
    <property type="project" value="TreeGrafter"/>
</dbReference>
<proteinExistence type="inferred from homology"/>
<dbReference type="VEuPathDB" id="CryptoDB:GNI_121330"/>
<dbReference type="GO" id="GO:0031201">
    <property type="term" value="C:SNARE complex"/>
    <property type="evidence" value="ECO:0007669"/>
    <property type="project" value="TreeGrafter"/>
</dbReference>
<evidence type="ECO:0000313" key="10">
    <source>
        <dbReference type="EMBL" id="EZG53785.1"/>
    </source>
</evidence>
<sequence>MDPIQRDPIQRDPIQRDLIQRDLSLKQNIDRLHTLAKYKTLFDDKSRDIDLMTHRIKNTLQDISTKIDELEREGLSGYSDVPLTRDGSSHRQTLVAVLRGQMMEGTREFTAALQTRRRTLEILEARKGIYVKDTSNFDIEAQHDDILEVSAGRRGGMVTTMQTYHQSRSEAVEQLQRLIGEVSTMFSRVAGMVSQQEEMVLRIDATMDDSLIRLREGQEQLLKYFSSIKNHRKLILQLLGMLTCFAMFFIVFLA</sequence>
<evidence type="ECO:0000256" key="8">
    <source>
        <dbReference type="SAM" id="Phobius"/>
    </source>
</evidence>
<feature type="transmembrane region" description="Helical" evidence="8">
    <location>
        <begin position="234"/>
        <end position="253"/>
    </location>
</feature>
<evidence type="ECO:0000256" key="2">
    <source>
        <dbReference type="ARBA" id="ARBA00009063"/>
    </source>
</evidence>
<dbReference type="GO" id="GO:0005484">
    <property type="term" value="F:SNAP receptor activity"/>
    <property type="evidence" value="ECO:0007669"/>
    <property type="project" value="TreeGrafter"/>
</dbReference>
<dbReference type="OMA" id="EHNHNVV"/>
<dbReference type="GO" id="GO:0000139">
    <property type="term" value="C:Golgi membrane"/>
    <property type="evidence" value="ECO:0007669"/>
    <property type="project" value="TreeGrafter"/>
</dbReference>
<dbReference type="PANTHER" id="PTHR19957">
    <property type="entry name" value="SYNTAXIN"/>
    <property type="match status" value="1"/>
</dbReference>
<dbReference type="GO" id="GO:0006888">
    <property type="term" value="P:endoplasmic reticulum to Golgi vesicle-mediated transport"/>
    <property type="evidence" value="ECO:0007669"/>
    <property type="project" value="TreeGrafter"/>
</dbReference>
<dbReference type="AlphaFoldDB" id="A0A023B2Y9"/>
<evidence type="ECO:0000313" key="11">
    <source>
        <dbReference type="Proteomes" id="UP000019763"/>
    </source>
</evidence>
<accession>A0A023B2Y9</accession>
<dbReference type="Pfam" id="PF05739">
    <property type="entry name" value="SNARE"/>
    <property type="match status" value="1"/>
</dbReference>
<dbReference type="eggNOG" id="KOG0812">
    <property type="taxonomic scope" value="Eukaryota"/>
</dbReference>
<gene>
    <name evidence="10" type="ORF">GNI_121330</name>
</gene>
<reference evidence="10" key="1">
    <citation type="submission" date="2013-12" db="EMBL/GenBank/DDBJ databases">
        <authorList>
            <person name="Omoto C.K."/>
            <person name="Sibley D."/>
            <person name="Venepally P."/>
            <person name="Hadjithomas M."/>
            <person name="Karamycheva S."/>
            <person name="Brunk B."/>
            <person name="Roos D."/>
            <person name="Caler E."/>
            <person name="Lorenzi H."/>
        </authorList>
    </citation>
    <scope>NUCLEOTIDE SEQUENCE</scope>
</reference>
<dbReference type="GO" id="GO:0006906">
    <property type="term" value="P:vesicle fusion"/>
    <property type="evidence" value="ECO:0007669"/>
    <property type="project" value="TreeGrafter"/>
</dbReference>
<evidence type="ECO:0000256" key="6">
    <source>
        <dbReference type="ARBA" id="ARBA00023054"/>
    </source>
</evidence>
<keyword evidence="4 8" id="KW-0812">Transmembrane</keyword>
<keyword evidence="5 8" id="KW-1133">Transmembrane helix</keyword>
<evidence type="ECO:0000256" key="5">
    <source>
        <dbReference type="ARBA" id="ARBA00022989"/>
    </source>
</evidence>
<dbReference type="RefSeq" id="XP_011131860.1">
    <property type="nucleotide sequence ID" value="XM_011133558.1"/>
</dbReference>
<dbReference type="Proteomes" id="UP000019763">
    <property type="component" value="Unassembled WGS sequence"/>
</dbReference>
<organism evidence="10 11">
    <name type="scientific">Gregarina niphandrodes</name>
    <name type="common">Septate eugregarine</name>
    <dbReference type="NCBI Taxonomy" id="110365"/>
    <lineage>
        <taxon>Eukaryota</taxon>
        <taxon>Sar</taxon>
        <taxon>Alveolata</taxon>
        <taxon>Apicomplexa</taxon>
        <taxon>Conoidasida</taxon>
        <taxon>Gregarinasina</taxon>
        <taxon>Eugregarinorida</taxon>
        <taxon>Gregarinidae</taxon>
        <taxon>Gregarina</taxon>
    </lineage>
</organism>
<evidence type="ECO:0000256" key="1">
    <source>
        <dbReference type="ARBA" id="ARBA00004211"/>
    </source>
</evidence>
<dbReference type="Gene3D" id="1.20.58.70">
    <property type="match status" value="1"/>
</dbReference>
<keyword evidence="3" id="KW-0813">Transport</keyword>